<evidence type="ECO:0000313" key="1">
    <source>
        <dbReference type="EMBL" id="CAK5079972.1"/>
    </source>
</evidence>
<evidence type="ECO:0000313" key="2">
    <source>
        <dbReference type="Proteomes" id="UP001497535"/>
    </source>
</evidence>
<name>A0ACB0ZNG2_MELEN</name>
<reference evidence="1" key="1">
    <citation type="submission" date="2023-11" db="EMBL/GenBank/DDBJ databases">
        <authorList>
            <person name="Poullet M."/>
        </authorList>
    </citation>
    <scope>NUCLEOTIDE SEQUENCE</scope>
    <source>
        <strain evidence="1">E1834</strain>
    </source>
</reference>
<comment type="caution">
    <text evidence="1">The sequence shown here is derived from an EMBL/GenBank/DDBJ whole genome shotgun (WGS) entry which is preliminary data.</text>
</comment>
<keyword evidence="2" id="KW-1185">Reference proteome</keyword>
<sequence>MKLTNYVIFFLNILNFFALLEGAGDSKGKEKLIGTTSGSEKRNDLDVQYTRKLLDLSNVKRINKKFNLNCSVGMEV</sequence>
<dbReference type="Proteomes" id="UP001497535">
    <property type="component" value="Unassembled WGS sequence"/>
</dbReference>
<dbReference type="EMBL" id="CAVMJV010000040">
    <property type="protein sequence ID" value="CAK5079972.1"/>
    <property type="molecule type" value="Genomic_DNA"/>
</dbReference>
<protein>
    <submittedName>
        <fullName evidence="1">Uncharacterized protein</fullName>
    </submittedName>
</protein>
<proteinExistence type="predicted"/>
<organism evidence="1 2">
    <name type="scientific">Meloidogyne enterolobii</name>
    <name type="common">Root-knot nematode worm</name>
    <name type="synonym">Meloidogyne mayaguensis</name>
    <dbReference type="NCBI Taxonomy" id="390850"/>
    <lineage>
        <taxon>Eukaryota</taxon>
        <taxon>Metazoa</taxon>
        <taxon>Ecdysozoa</taxon>
        <taxon>Nematoda</taxon>
        <taxon>Chromadorea</taxon>
        <taxon>Rhabditida</taxon>
        <taxon>Tylenchina</taxon>
        <taxon>Tylenchomorpha</taxon>
        <taxon>Tylenchoidea</taxon>
        <taxon>Meloidogynidae</taxon>
        <taxon>Meloidogyninae</taxon>
        <taxon>Meloidogyne</taxon>
    </lineage>
</organism>
<accession>A0ACB0ZNG2</accession>
<gene>
    <name evidence="1" type="ORF">MENTE1834_LOCUS27121</name>
</gene>